<dbReference type="EMBL" id="CP011801">
    <property type="protein sequence ID" value="ALA58442.1"/>
    <property type="molecule type" value="Genomic_DNA"/>
</dbReference>
<dbReference type="PATRIC" id="fig|42253.5.peg.1997"/>
<feature type="domain" description="Methyltransferase type 11" evidence="4">
    <location>
        <begin position="47"/>
        <end position="141"/>
    </location>
</feature>
<dbReference type="Gene3D" id="3.40.50.150">
    <property type="entry name" value="Vaccinia Virus protein VP39"/>
    <property type="match status" value="1"/>
</dbReference>
<proteinExistence type="inferred from homology"/>
<dbReference type="InterPro" id="IPR013216">
    <property type="entry name" value="Methyltransf_11"/>
</dbReference>
<keyword evidence="6" id="KW-1185">Reference proteome</keyword>
<dbReference type="PANTHER" id="PTHR44942">
    <property type="entry name" value="METHYLTRANSF_11 DOMAIN-CONTAINING PROTEIN"/>
    <property type="match status" value="1"/>
</dbReference>
<evidence type="ECO:0000256" key="3">
    <source>
        <dbReference type="ARBA" id="ARBA00022679"/>
    </source>
</evidence>
<dbReference type="OrthoDB" id="9797252at2"/>
<dbReference type="RefSeq" id="WP_053379610.1">
    <property type="nucleotide sequence ID" value="NZ_CP011801.1"/>
</dbReference>
<keyword evidence="3" id="KW-0808">Transferase</keyword>
<evidence type="ECO:0000256" key="1">
    <source>
        <dbReference type="ARBA" id="ARBA00008361"/>
    </source>
</evidence>
<dbReference type="InterPro" id="IPR051052">
    <property type="entry name" value="Diverse_substrate_MTase"/>
</dbReference>
<dbReference type="CDD" id="cd02440">
    <property type="entry name" value="AdoMet_MTases"/>
    <property type="match status" value="1"/>
</dbReference>
<dbReference type="PANTHER" id="PTHR44942:SF4">
    <property type="entry name" value="METHYLTRANSFERASE TYPE 11 DOMAIN-CONTAINING PROTEIN"/>
    <property type="match status" value="1"/>
</dbReference>
<evidence type="ECO:0000256" key="2">
    <source>
        <dbReference type="ARBA" id="ARBA00022603"/>
    </source>
</evidence>
<protein>
    <recommendedName>
        <fullName evidence="4">Methyltransferase type 11 domain-containing protein</fullName>
    </recommendedName>
</protein>
<keyword evidence="2" id="KW-0489">Methyltransferase</keyword>
<sequence>MNSVVEAYSQVAERYDDERNHISCWGRSADHAFASIRPVDHDRLVADVGCGTGRHLARLAAQYGRRIQFVGVEPAENMRTMAVERTNPYPSVEIRDGAFEQLPMTSASVDYLYSLYAFHWTTDLEASVRELARVLSPTGRLDLFFTGRHNGKEFLRVTTPIFLKYMGATALLQSTLLRKQLTKEAAGALFSSVFPPERVVVTDSYETYYDSLDGHWSWWIRAEGHFAQMDPERRKRCDLDIKRALAGLMTEKGIPYTIHCVHVQIEAGPG</sequence>
<name>A0A0K2GCY1_NITMO</name>
<evidence type="ECO:0000313" key="6">
    <source>
        <dbReference type="Proteomes" id="UP000069205"/>
    </source>
</evidence>
<evidence type="ECO:0000313" key="5">
    <source>
        <dbReference type="EMBL" id="ALA58442.1"/>
    </source>
</evidence>
<comment type="similarity">
    <text evidence="1">Belongs to the methyltransferase superfamily.</text>
</comment>
<dbReference type="AlphaFoldDB" id="A0A0K2GCY1"/>
<dbReference type="SUPFAM" id="SSF53335">
    <property type="entry name" value="S-adenosyl-L-methionine-dependent methyltransferases"/>
    <property type="match status" value="1"/>
</dbReference>
<dbReference type="Pfam" id="PF08241">
    <property type="entry name" value="Methyltransf_11"/>
    <property type="match status" value="1"/>
</dbReference>
<evidence type="ECO:0000259" key="4">
    <source>
        <dbReference type="Pfam" id="PF08241"/>
    </source>
</evidence>
<dbReference type="KEGG" id="nmv:NITMOv2_2025"/>
<reference evidence="5 6" key="1">
    <citation type="journal article" date="2015" name="Proc. Natl. Acad. Sci. U.S.A.">
        <title>Expanded metabolic versatility of ubiquitous nitrite-oxidizing bacteria from the genus Nitrospira.</title>
        <authorList>
            <person name="Koch H."/>
            <person name="Lucker S."/>
            <person name="Albertsen M."/>
            <person name="Kitzinger K."/>
            <person name="Herbold C."/>
            <person name="Spieck E."/>
            <person name="Nielsen P.H."/>
            <person name="Wagner M."/>
            <person name="Daims H."/>
        </authorList>
    </citation>
    <scope>NUCLEOTIDE SEQUENCE [LARGE SCALE GENOMIC DNA]</scope>
    <source>
        <strain evidence="5 6">NSP M-1</strain>
    </source>
</reference>
<dbReference type="InterPro" id="IPR029063">
    <property type="entry name" value="SAM-dependent_MTases_sf"/>
</dbReference>
<dbReference type="STRING" id="42253.NITMOv2_2025"/>
<dbReference type="GO" id="GO:0032259">
    <property type="term" value="P:methylation"/>
    <property type="evidence" value="ECO:0007669"/>
    <property type="project" value="UniProtKB-KW"/>
</dbReference>
<dbReference type="Proteomes" id="UP000069205">
    <property type="component" value="Chromosome"/>
</dbReference>
<organism evidence="5 6">
    <name type="scientific">Nitrospira moscoviensis</name>
    <dbReference type="NCBI Taxonomy" id="42253"/>
    <lineage>
        <taxon>Bacteria</taxon>
        <taxon>Pseudomonadati</taxon>
        <taxon>Nitrospirota</taxon>
        <taxon>Nitrospiria</taxon>
        <taxon>Nitrospirales</taxon>
        <taxon>Nitrospiraceae</taxon>
        <taxon>Nitrospira</taxon>
    </lineage>
</organism>
<dbReference type="GO" id="GO:0008757">
    <property type="term" value="F:S-adenosylmethionine-dependent methyltransferase activity"/>
    <property type="evidence" value="ECO:0007669"/>
    <property type="project" value="InterPro"/>
</dbReference>
<gene>
    <name evidence="5" type="ORF">NITMOv2_2025</name>
</gene>
<accession>A0A0K2GCY1</accession>